<gene>
    <name evidence="7" type="ORF">ABIF29_009016</name>
    <name evidence="8" type="ORF">FDV58_11090</name>
    <name evidence="6" type="ORF">JOH49_002105</name>
</gene>
<dbReference type="AlphaFoldDB" id="A0A1E3EHU3"/>
<keyword evidence="3" id="KW-0862">Zinc</keyword>
<reference evidence="8 9" key="1">
    <citation type="submission" date="2019-05" db="EMBL/GenBank/DDBJ databases">
        <title>Draft Genome of Bradyrhizobium elkanii strain SEMIA 938, Used in Commercial Inoculants for Lupinus spp. in Brazil.</title>
        <authorList>
            <person name="Hungria M."/>
            <person name="Delamuta J.R.M."/>
            <person name="Ribeiro R.A."/>
            <person name="Nogueira M.A."/>
        </authorList>
    </citation>
    <scope>NUCLEOTIDE SEQUENCE [LARGE SCALE GENOMIC DNA]</scope>
    <source>
        <strain evidence="8 9">Semia 938</strain>
    </source>
</reference>
<dbReference type="Gene3D" id="3.90.1590.10">
    <property type="entry name" value="glutathione-dependent formaldehyde- activating enzyme (gfa)"/>
    <property type="match status" value="1"/>
</dbReference>
<organism evidence="8 9">
    <name type="scientific">Bradyrhizobium elkanii</name>
    <dbReference type="NCBI Taxonomy" id="29448"/>
    <lineage>
        <taxon>Bacteria</taxon>
        <taxon>Pseudomonadati</taxon>
        <taxon>Pseudomonadota</taxon>
        <taxon>Alphaproteobacteria</taxon>
        <taxon>Hyphomicrobiales</taxon>
        <taxon>Nitrobacteraceae</taxon>
        <taxon>Bradyrhizobium</taxon>
    </lineage>
</organism>
<dbReference type="EMBL" id="JBGBZA010000002">
    <property type="protein sequence ID" value="MEY9322217.1"/>
    <property type="molecule type" value="Genomic_DNA"/>
</dbReference>
<evidence type="ECO:0000313" key="9">
    <source>
        <dbReference type="Proteomes" id="UP000305095"/>
    </source>
</evidence>
<evidence type="ECO:0000313" key="7">
    <source>
        <dbReference type="EMBL" id="MEY9322217.1"/>
    </source>
</evidence>
<dbReference type="Pfam" id="PF04828">
    <property type="entry name" value="GFA"/>
    <property type="match status" value="1"/>
</dbReference>
<accession>A0A1E3EHU3</accession>
<dbReference type="RefSeq" id="WP_016841439.1">
    <property type="nucleotide sequence ID" value="NZ_BJNL01000042.1"/>
</dbReference>
<dbReference type="GO" id="GO:0046872">
    <property type="term" value="F:metal ion binding"/>
    <property type="evidence" value="ECO:0007669"/>
    <property type="project" value="UniProtKB-KW"/>
</dbReference>
<sequence>MKVQGRCYCGNVRYEAEGEPMMAAQCLCRECQYITGGGPNMFMAMPTTGFKYTASEPKQFTRKDLDRAVTREFCPECGTHLVTKVPGLPATILKVGTFDDPSVFTPQMTIYTCDKQTFHHLPEGKPSFEKLPAR</sequence>
<dbReference type="Proteomes" id="UP000673383">
    <property type="component" value="Unassembled WGS sequence"/>
</dbReference>
<dbReference type="eggNOG" id="COG3791">
    <property type="taxonomic scope" value="Bacteria"/>
</dbReference>
<evidence type="ECO:0000256" key="1">
    <source>
        <dbReference type="ARBA" id="ARBA00005495"/>
    </source>
</evidence>
<dbReference type="Proteomes" id="UP001565471">
    <property type="component" value="Unassembled WGS sequence"/>
</dbReference>
<evidence type="ECO:0000313" key="10">
    <source>
        <dbReference type="Proteomes" id="UP001565471"/>
    </source>
</evidence>
<dbReference type="SUPFAM" id="SSF51316">
    <property type="entry name" value="Mss4-like"/>
    <property type="match status" value="1"/>
</dbReference>
<evidence type="ECO:0000256" key="4">
    <source>
        <dbReference type="ARBA" id="ARBA00023239"/>
    </source>
</evidence>
<reference evidence="7 10" key="3">
    <citation type="submission" date="2024-07" db="EMBL/GenBank/DDBJ databases">
        <title>Genomic Encyclopedia of Type Strains, Phase V (KMG-V): Genome sequencing to study the core and pangenomes of soil and plant-associated prokaryotes.</title>
        <authorList>
            <person name="Whitman W."/>
        </authorList>
    </citation>
    <scope>NUCLEOTIDE SEQUENCE [LARGE SCALE GENOMIC DNA]</scope>
    <source>
        <strain evidence="7 10">USDA 415</strain>
    </source>
</reference>
<dbReference type="STRING" id="29448.QU41_09695"/>
<evidence type="ECO:0000256" key="3">
    <source>
        <dbReference type="ARBA" id="ARBA00022833"/>
    </source>
</evidence>
<protein>
    <submittedName>
        <fullName evidence="8">GFA family protein</fullName>
    </submittedName>
</protein>
<feature type="domain" description="CENP-V/GFA" evidence="5">
    <location>
        <begin position="3"/>
        <end position="129"/>
    </location>
</feature>
<keyword evidence="4" id="KW-0456">Lyase</keyword>
<dbReference type="GO" id="GO:0016846">
    <property type="term" value="F:carbon-sulfur lyase activity"/>
    <property type="evidence" value="ECO:0007669"/>
    <property type="project" value="InterPro"/>
</dbReference>
<dbReference type="PROSITE" id="PS51891">
    <property type="entry name" value="CENP_V_GFA"/>
    <property type="match status" value="1"/>
</dbReference>
<dbReference type="Proteomes" id="UP000305095">
    <property type="component" value="Unassembled WGS sequence"/>
</dbReference>
<evidence type="ECO:0000313" key="8">
    <source>
        <dbReference type="EMBL" id="TKV81428.1"/>
    </source>
</evidence>
<dbReference type="OrthoDB" id="7186766at2"/>
<evidence type="ECO:0000256" key="2">
    <source>
        <dbReference type="ARBA" id="ARBA00022723"/>
    </source>
</evidence>
<keyword evidence="10" id="KW-1185">Reference proteome</keyword>
<dbReference type="EMBL" id="SZZP01000006">
    <property type="protein sequence ID" value="TKV81428.1"/>
    <property type="molecule type" value="Genomic_DNA"/>
</dbReference>
<comment type="similarity">
    <text evidence="1">Belongs to the Gfa family.</text>
</comment>
<dbReference type="EMBL" id="JAFICZ010000001">
    <property type="protein sequence ID" value="MBP1292352.1"/>
    <property type="molecule type" value="Genomic_DNA"/>
</dbReference>
<evidence type="ECO:0000259" key="5">
    <source>
        <dbReference type="PROSITE" id="PS51891"/>
    </source>
</evidence>
<reference evidence="6" key="2">
    <citation type="submission" date="2021-02" db="EMBL/GenBank/DDBJ databases">
        <title>Genomic Encyclopedia of Type Strains, Phase IV (KMG-V): Genome sequencing to study the core and pangenomes of soil and plant-associated prokaryotes.</title>
        <authorList>
            <person name="Whitman W."/>
        </authorList>
    </citation>
    <scope>NUCLEOTIDE SEQUENCE</scope>
    <source>
        <strain evidence="6">USDA 406</strain>
    </source>
</reference>
<dbReference type="PANTHER" id="PTHR33337:SF40">
    <property type="entry name" value="CENP-V_GFA DOMAIN-CONTAINING PROTEIN-RELATED"/>
    <property type="match status" value="1"/>
</dbReference>
<dbReference type="InterPro" id="IPR011057">
    <property type="entry name" value="Mss4-like_sf"/>
</dbReference>
<comment type="caution">
    <text evidence="8">The sequence shown here is derived from an EMBL/GenBank/DDBJ whole genome shotgun (WGS) entry which is preliminary data.</text>
</comment>
<dbReference type="GeneID" id="92958598"/>
<dbReference type="InterPro" id="IPR006913">
    <property type="entry name" value="CENP-V/GFA"/>
</dbReference>
<name>A0A1E3EHU3_BRAEL</name>
<proteinExistence type="inferred from homology"/>
<evidence type="ECO:0000313" key="6">
    <source>
        <dbReference type="EMBL" id="MBP1292352.1"/>
    </source>
</evidence>
<keyword evidence="2" id="KW-0479">Metal-binding</keyword>
<dbReference type="PANTHER" id="PTHR33337">
    <property type="entry name" value="GFA DOMAIN-CONTAINING PROTEIN"/>
    <property type="match status" value="1"/>
</dbReference>